<reference evidence="4" key="2">
    <citation type="journal article" date="2013" name="Nat. Genet.">
        <title>The genome of the platyfish, Xiphophorus maculatus, provides insights into evolutionary adaptation and several complex traits.</title>
        <authorList>
            <person name="Schartl M."/>
            <person name="Walter R.B."/>
            <person name="Shen Y."/>
            <person name="Garcia T."/>
            <person name="Catchen J."/>
            <person name="Amores A."/>
            <person name="Braasch I."/>
            <person name="Chalopin D."/>
            <person name="Volff J.N."/>
            <person name="Lesch K.P."/>
            <person name="Bisazza A."/>
            <person name="Minx P."/>
            <person name="Hillier L."/>
            <person name="Wilson R.K."/>
            <person name="Fuerstenberg S."/>
            <person name="Boore J."/>
            <person name="Searle S."/>
            <person name="Postlethwait J.H."/>
            <person name="Warren W.C."/>
        </authorList>
    </citation>
    <scope>NUCLEOTIDE SEQUENCE [LARGE SCALE GENOMIC DNA]</scope>
    <source>
        <strain evidence="4">JP 163 A</strain>
    </source>
</reference>
<proteinExistence type="predicted"/>
<dbReference type="GeneTree" id="ENSGT00940000174523"/>
<dbReference type="InParanoid" id="A0A3B5RA18"/>
<dbReference type="Ensembl" id="ENSXMAT00000034182.1">
    <property type="protein sequence ID" value="ENSXMAP00000040603.1"/>
    <property type="gene ID" value="ENSXMAG00000023502.1"/>
</dbReference>
<reference evidence="3" key="3">
    <citation type="submission" date="2025-08" db="UniProtKB">
        <authorList>
            <consortium name="Ensembl"/>
        </authorList>
    </citation>
    <scope>IDENTIFICATION</scope>
    <source>
        <strain evidence="3">JP 163 A</strain>
    </source>
</reference>
<organism evidence="3 4">
    <name type="scientific">Xiphophorus maculatus</name>
    <name type="common">Southern platyfish</name>
    <name type="synonym">Platypoecilus maculatus</name>
    <dbReference type="NCBI Taxonomy" id="8083"/>
    <lineage>
        <taxon>Eukaryota</taxon>
        <taxon>Metazoa</taxon>
        <taxon>Chordata</taxon>
        <taxon>Craniata</taxon>
        <taxon>Vertebrata</taxon>
        <taxon>Euteleostomi</taxon>
        <taxon>Actinopterygii</taxon>
        <taxon>Neopterygii</taxon>
        <taxon>Teleostei</taxon>
        <taxon>Neoteleostei</taxon>
        <taxon>Acanthomorphata</taxon>
        <taxon>Ovalentaria</taxon>
        <taxon>Atherinomorphae</taxon>
        <taxon>Cyprinodontiformes</taxon>
        <taxon>Poeciliidae</taxon>
        <taxon>Poeciliinae</taxon>
        <taxon>Xiphophorus</taxon>
    </lineage>
</organism>
<dbReference type="Proteomes" id="UP000002852">
    <property type="component" value="Unassembled WGS sequence"/>
</dbReference>
<accession>A0A3B5RA18</accession>
<evidence type="ECO:0000313" key="3">
    <source>
        <dbReference type="Ensembl" id="ENSXMAP00000040603.1"/>
    </source>
</evidence>
<evidence type="ECO:0000313" key="4">
    <source>
        <dbReference type="Proteomes" id="UP000002852"/>
    </source>
</evidence>
<feature type="transmembrane region" description="Helical" evidence="1">
    <location>
        <begin position="6"/>
        <end position="30"/>
    </location>
</feature>
<keyword evidence="1" id="KW-0472">Membrane</keyword>
<reference evidence="3" key="4">
    <citation type="submission" date="2025-09" db="UniProtKB">
        <authorList>
            <consortium name="Ensembl"/>
        </authorList>
    </citation>
    <scope>IDENTIFICATION</scope>
    <source>
        <strain evidence="3">JP 163 A</strain>
    </source>
</reference>
<keyword evidence="4" id="KW-1185">Reference proteome</keyword>
<dbReference type="InterPro" id="IPR016186">
    <property type="entry name" value="C-type_lectin-like/link_sf"/>
</dbReference>
<dbReference type="PANTHER" id="PTHR45784">
    <property type="entry name" value="C-TYPE LECTIN DOMAIN FAMILY 20 MEMBER A-RELATED"/>
    <property type="match status" value="1"/>
</dbReference>
<dbReference type="SMART" id="SM00034">
    <property type="entry name" value="CLECT"/>
    <property type="match status" value="1"/>
</dbReference>
<dbReference type="InterPro" id="IPR016187">
    <property type="entry name" value="CTDL_fold"/>
</dbReference>
<dbReference type="Gene3D" id="3.10.100.10">
    <property type="entry name" value="Mannose-Binding Protein A, subunit A"/>
    <property type="match status" value="1"/>
</dbReference>
<dbReference type="OMA" id="NGRTKCA"/>
<dbReference type="InterPro" id="IPR001304">
    <property type="entry name" value="C-type_lectin-like"/>
</dbReference>
<protein>
    <recommendedName>
        <fullName evidence="2">C-type lectin domain-containing protein</fullName>
    </recommendedName>
</protein>
<reference evidence="4" key="1">
    <citation type="submission" date="2012-01" db="EMBL/GenBank/DDBJ databases">
        <authorList>
            <person name="Walter R."/>
            <person name="Schartl M."/>
            <person name="Warren W."/>
        </authorList>
    </citation>
    <scope>NUCLEOTIDE SEQUENCE [LARGE SCALE GENOMIC DNA]</scope>
    <source>
        <strain evidence="4">JP 163 A</strain>
    </source>
</reference>
<evidence type="ECO:0000256" key="1">
    <source>
        <dbReference type="SAM" id="Phobius"/>
    </source>
</evidence>
<sequence length="169" mass="20003">LKTPETFFLLITLQILVEMLSLITSMHLVINYDLHLSVFSTETNKTHKYHLIKDMKTWQEAQSYCRENHTDLISGTKQLQDEEVKKLMNSSDRSAYLGLFRDNWRWSDGNSFSFRHWNNDFNISESVSDQCGLTVFDDGGRWKNDTCDKKKPFIFSCFKNKRKTIRLLF</sequence>
<keyword evidence="1" id="KW-0812">Transmembrane</keyword>
<dbReference type="AlphaFoldDB" id="A0A3B5RA18"/>
<dbReference type="Pfam" id="PF00059">
    <property type="entry name" value="Lectin_C"/>
    <property type="match status" value="1"/>
</dbReference>
<evidence type="ECO:0000259" key="2">
    <source>
        <dbReference type="PROSITE" id="PS50041"/>
    </source>
</evidence>
<keyword evidence="1" id="KW-1133">Transmembrane helix</keyword>
<feature type="domain" description="C-type lectin" evidence="2">
    <location>
        <begin position="44"/>
        <end position="156"/>
    </location>
</feature>
<dbReference type="SUPFAM" id="SSF56436">
    <property type="entry name" value="C-type lectin-like"/>
    <property type="match status" value="1"/>
</dbReference>
<dbReference type="PROSITE" id="PS50041">
    <property type="entry name" value="C_TYPE_LECTIN_2"/>
    <property type="match status" value="1"/>
</dbReference>
<dbReference type="PANTHER" id="PTHR45784:SF3">
    <property type="entry name" value="C-TYPE LECTIN DOMAIN FAMILY 4 MEMBER K-LIKE-RELATED"/>
    <property type="match status" value="1"/>
</dbReference>
<name>A0A3B5RA18_XIPMA</name>